<gene>
    <name evidence="4" type="ORF">C725_0906</name>
</gene>
<evidence type="ECO:0000259" key="3">
    <source>
        <dbReference type="Pfam" id="PF07859"/>
    </source>
</evidence>
<accession>M2TBE6</accession>
<dbReference type="EMBL" id="AMRV01000002">
    <property type="protein sequence ID" value="EMD83934.1"/>
    <property type="molecule type" value="Genomic_DNA"/>
</dbReference>
<feature type="domain" description="Alpha/beta hydrolase fold-3" evidence="3">
    <location>
        <begin position="84"/>
        <end position="289"/>
    </location>
</feature>
<dbReference type="Pfam" id="PF07859">
    <property type="entry name" value="Abhydrolase_3"/>
    <property type="match status" value="1"/>
</dbReference>
<sequence length="321" mass="34252">MTKPFVRADVQAVLDMLAQQEGPKMHEVEPDMARQMMLAMGQIAERPRGDLFAVSDIRVPSGHGHDIPARVYHPSEPDGPAPALVFYHGGGWVIGDLETHDSLCAEMARQLGMTVLSVDYRLAPEHKFPAAGEDCIAATTWAANSPAELGHDVTGLVLSGDSAGGNMTAITAQALTGTLPVPILAQFLIYPGVDMTASTGSMQEFGEGYLLTAEGMQWFSNHYLGAPADVEDPRASPLKAESLAGQPRALVYTCGLDPLRDQGRAYAGRLIASGVRTIYREAPGQIHGSFNLRQAIPSAQEDLSACIADLKHLLNEAVAPE</sequence>
<dbReference type="GO" id="GO:0016787">
    <property type="term" value="F:hydrolase activity"/>
    <property type="evidence" value="ECO:0007669"/>
    <property type="project" value="UniProtKB-KW"/>
</dbReference>
<proteinExistence type="inferred from homology"/>
<comment type="similarity">
    <text evidence="1">Belongs to the 'GDXG' lipolytic enzyme family.</text>
</comment>
<protein>
    <submittedName>
        <fullName evidence="4">Lipase-esterase (LipN)</fullName>
    </submittedName>
</protein>
<evidence type="ECO:0000256" key="1">
    <source>
        <dbReference type="ARBA" id="ARBA00010515"/>
    </source>
</evidence>
<dbReference type="FunFam" id="3.40.50.1820:FF:000089">
    <property type="entry name" value="Alpha/beta hydrolase"/>
    <property type="match status" value="1"/>
</dbReference>
<keyword evidence="2" id="KW-0378">Hydrolase</keyword>
<dbReference type="AlphaFoldDB" id="M2TBE6"/>
<dbReference type="InterPro" id="IPR029058">
    <property type="entry name" value="AB_hydrolase_fold"/>
</dbReference>
<evidence type="ECO:0000256" key="2">
    <source>
        <dbReference type="ARBA" id="ARBA00022801"/>
    </source>
</evidence>
<dbReference type="PATRIC" id="fig|1234595.3.peg.906"/>
<dbReference type="InterPro" id="IPR013094">
    <property type="entry name" value="AB_hydrolase_3"/>
</dbReference>
<dbReference type="RefSeq" id="WP_008600431.1">
    <property type="nucleotide sequence ID" value="NZ_AMRV01000002.1"/>
</dbReference>
<dbReference type="PANTHER" id="PTHR48081:SF8">
    <property type="entry name" value="ALPHA_BETA HYDROLASE FOLD-3 DOMAIN-CONTAINING PROTEIN-RELATED"/>
    <property type="match status" value="1"/>
</dbReference>
<evidence type="ECO:0000313" key="4">
    <source>
        <dbReference type="EMBL" id="EMD83934.1"/>
    </source>
</evidence>
<keyword evidence="5" id="KW-1185">Reference proteome</keyword>
<dbReference type="OrthoDB" id="9806180at2"/>
<dbReference type="SUPFAM" id="SSF53474">
    <property type="entry name" value="alpha/beta-Hydrolases"/>
    <property type="match status" value="1"/>
</dbReference>
<evidence type="ECO:0000313" key="5">
    <source>
        <dbReference type="Proteomes" id="UP000011717"/>
    </source>
</evidence>
<dbReference type="PANTHER" id="PTHR48081">
    <property type="entry name" value="AB HYDROLASE SUPERFAMILY PROTEIN C4A8.06C"/>
    <property type="match status" value="1"/>
</dbReference>
<dbReference type="Gene3D" id="3.40.50.1820">
    <property type="entry name" value="alpha/beta hydrolase"/>
    <property type="match status" value="1"/>
</dbReference>
<dbReference type="ESTHER" id="9prot-m2tbe6">
    <property type="family name" value="Hormone-sensitive_lipase_like"/>
</dbReference>
<comment type="caution">
    <text evidence="4">The sequence shown here is derived from an EMBL/GenBank/DDBJ whole genome shotgun (WGS) entry which is preliminary data.</text>
</comment>
<dbReference type="Proteomes" id="UP000011717">
    <property type="component" value="Unassembled WGS sequence"/>
</dbReference>
<name>M2TBE6_9SPHN</name>
<organism evidence="4 5">
    <name type="scientific">Pacificimonas flava</name>
    <dbReference type="NCBI Taxonomy" id="1234595"/>
    <lineage>
        <taxon>Bacteria</taxon>
        <taxon>Pseudomonadati</taxon>
        <taxon>Pseudomonadota</taxon>
        <taxon>Alphaproteobacteria</taxon>
        <taxon>Sphingomonadales</taxon>
        <taxon>Sphingosinicellaceae</taxon>
        <taxon>Pacificimonas</taxon>
    </lineage>
</organism>
<reference evidence="4 5" key="1">
    <citation type="journal article" date="2013" name="Genome Announc.">
        <title>Draft Genome Sequence of Strain JLT2015T, Belonging to the Family Sphingomonadaceae of the Alphaproteobacteria.</title>
        <authorList>
            <person name="Tang K."/>
            <person name="Liu K."/>
            <person name="Li S."/>
            <person name="Jiao N."/>
        </authorList>
    </citation>
    <scope>NUCLEOTIDE SEQUENCE [LARGE SCALE GENOMIC DNA]</scope>
    <source>
        <strain evidence="4 5">JLT2015</strain>
    </source>
</reference>
<dbReference type="InterPro" id="IPR050300">
    <property type="entry name" value="GDXG_lipolytic_enzyme"/>
</dbReference>